<dbReference type="Proteomes" id="UP000682733">
    <property type="component" value="Unassembled WGS sequence"/>
</dbReference>
<organism evidence="3 6">
    <name type="scientific">Didymodactylos carnosus</name>
    <dbReference type="NCBI Taxonomy" id="1234261"/>
    <lineage>
        <taxon>Eukaryota</taxon>
        <taxon>Metazoa</taxon>
        <taxon>Spiralia</taxon>
        <taxon>Gnathifera</taxon>
        <taxon>Rotifera</taxon>
        <taxon>Eurotatoria</taxon>
        <taxon>Bdelloidea</taxon>
        <taxon>Philodinida</taxon>
        <taxon>Philodinidae</taxon>
        <taxon>Didymodactylos</taxon>
    </lineage>
</organism>
<evidence type="ECO:0000313" key="2">
    <source>
        <dbReference type="EMBL" id="CAF0787411.1"/>
    </source>
</evidence>
<sequence length="247" mass="28226">MVRFNRRILIIGCGGVSQCSLQLLLKLVDVLPQSVTVIDLSDQSSKIHDAIIQGVQFRQHEITRENYADILKLYLSNGDILIDLACNIKTVALVDWCYYHGVRFVNTTVEIWEPFEKVSDPKKLTLYHRQIELTQLQETWKNKKGPTAIVDHGANPGLVSHFVKQGLIDIAQRLLADWDDDDSLERKNLLQTLLNNRDYANLAYHLGVKTIHIAERDSQITDQSKEIDEFVNTWSITGGLFTFYATE</sequence>
<dbReference type="EMBL" id="CAJNOK010000999">
    <property type="protein sequence ID" value="CAF0787411.1"/>
    <property type="molecule type" value="Genomic_DNA"/>
</dbReference>
<dbReference type="EMBL" id="CAJNOQ010001807">
    <property type="protein sequence ID" value="CAF0920480.1"/>
    <property type="molecule type" value="Genomic_DNA"/>
</dbReference>
<evidence type="ECO:0000313" key="4">
    <source>
        <dbReference type="EMBL" id="CAF3569772.1"/>
    </source>
</evidence>
<dbReference type="Pfam" id="PF03435">
    <property type="entry name" value="Sacchrp_dh_NADP"/>
    <property type="match status" value="1"/>
</dbReference>
<name>A0A814AZ08_9BILA</name>
<evidence type="ECO:0000313" key="6">
    <source>
        <dbReference type="Proteomes" id="UP000663829"/>
    </source>
</evidence>
<dbReference type="InterPro" id="IPR036291">
    <property type="entry name" value="NAD(P)-bd_dom_sf"/>
</dbReference>
<proteinExistence type="predicted"/>
<gene>
    <name evidence="3" type="ORF">GPM918_LOCUS9624</name>
    <name evidence="2" type="ORF">OVA965_LOCUS3952</name>
    <name evidence="5" type="ORF">SRO942_LOCUS9629</name>
    <name evidence="4" type="ORF">TMI583_LOCUS3950</name>
</gene>
<evidence type="ECO:0000259" key="1">
    <source>
        <dbReference type="Pfam" id="PF03435"/>
    </source>
</evidence>
<accession>A0A814AZ08</accession>
<comment type="caution">
    <text evidence="3">The sequence shown here is derived from an EMBL/GenBank/DDBJ whole genome shotgun (WGS) entry which is preliminary data.</text>
</comment>
<feature type="domain" description="Saccharopine dehydrogenase NADP binding" evidence="1">
    <location>
        <begin position="8"/>
        <end position="149"/>
    </location>
</feature>
<dbReference type="AlphaFoldDB" id="A0A814AZ08"/>
<evidence type="ECO:0000313" key="3">
    <source>
        <dbReference type="EMBL" id="CAF0920480.1"/>
    </source>
</evidence>
<dbReference type="Gene3D" id="3.40.50.720">
    <property type="entry name" value="NAD(P)-binding Rossmann-like Domain"/>
    <property type="match status" value="1"/>
</dbReference>
<dbReference type="SUPFAM" id="SSF51735">
    <property type="entry name" value="NAD(P)-binding Rossmann-fold domains"/>
    <property type="match status" value="1"/>
</dbReference>
<dbReference type="Proteomes" id="UP000677228">
    <property type="component" value="Unassembled WGS sequence"/>
</dbReference>
<reference evidence="3" key="1">
    <citation type="submission" date="2021-02" db="EMBL/GenBank/DDBJ databases">
        <authorList>
            <person name="Nowell W R."/>
        </authorList>
    </citation>
    <scope>NUCLEOTIDE SEQUENCE</scope>
</reference>
<evidence type="ECO:0000313" key="5">
    <source>
        <dbReference type="EMBL" id="CAF3699930.1"/>
    </source>
</evidence>
<keyword evidence="6" id="KW-1185">Reference proteome</keyword>
<dbReference type="Proteomes" id="UP000663829">
    <property type="component" value="Unassembled WGS sequence"/>
</dbReference>
<dbReference type="OrthoDB" id="2151234at2759"/>
<dbReference type="EMBL" id="CAJOBC010001808">
    <property type="protein sequence ID" value="CAF3699930.1"/>
    <property type="molecule type" value="Genomic_DNA"/>
</dbReference>
<dbReference type="EMBL" id="CAJOBA010000999">
    <property type="protein sequence ID" value="CAF3569772.1"/>
    <property type="molecule type" value="Genomic_DNA"/>
</dbReference>
<dbReference type="Proteomes" id="UP000681722">
    <property type="component" value="Unassembled WGS sequence"/>
</dbReference>
<dbReference type="InterPro" id="IPR005097">
    <property type="entry name" value="Sacchrp_dh_NADP-bd"/>
</dbReference>
<protein>
    <recommendedName>
        <fullName evidence="1">Saccharopine dehydrogenase NADP binding domain-containing protein</fullName>
    </recommendedName>
</protein>